<reference evidence="1 2" key="1">
    <citation type="submission" date="2022-08" db="EMBL/GenBank/DDBJ databases">
        <title>Reclassification of Massilia species as members of the genera Telluria, Duganella, Pseudoduganella, Mokoshia gen. nov. and Zemynaea gen. nov. using orthogonal and non-orthogonal genome-based approaches.</title>
        <authorList>
            <person name="Bowman J.P."/>
        </authorList>
    </citation>
    <scope>NUCLEOTIDE SEQUENCE [LARGE SCALE GENOMIC DNA]</scope>
    <source>
        <strain evidence="1 2">JCM 31661</strain>
    </source>
</reference>
<dbReference type="EMBL" id="JANUHA010000002">
    <property type="protein sequence ID" value="MCS0595311.1"/>
    <property type="molecule type" value="Genomic_DNA"/>
</dbReference>
<organism evidence="1 2">
    <name type="scientific">Massilia agri</name>
    <dbReference type="NCBI Taxonomy" id="1886785"/>
    <lineage>
        <taxon>Bacteria</taxon>
        <taxon>Pseudomonadati</taxon>
        <taxon>Pseudomonadota</taxon>
        <taxon>Betaproteobacteria</taxon>
        <taxon>Burkholderiales</taxon>
        <taxon>Oxalobacteraceae</taxon>
        <taxon>Telluria group</taxon>
        <taxon>Massilia</taxon>
    </lineage>
</organism>
<dbReference type="Proteomes" id="UP001206572">
    <property type="component" value="Unassembled WGS sequence"/>
</dbReference>
<name>A0ABT2AGI2_9BURK</name>
<proteinExistence type="predicted"/>
<evidence type="ECO:0000313" key="1">
    <source>
        <dbReference type="EMBL" id="MCS0595311.1"/>
    </source>
</evidence>
<gene>
    <name evidence="1" type="ORF">NX780_03020</name>
</gene>
<protein>
    <submittedName>
        <fullName evidence="1">Uncharacterized protein</fullName>
    </submittedName>
</protein>
<comment type="caution">
    <text evidence="1">The sequence shown here is derived from an EMBL/GenBank/DDBJ whole genome shotgun (WGS) entry which is preliminary data.</text>
</comment>
<evidence type="ECO:0000313" key="2">
    <source>
        <dbReference type="Proteomes" id="UP001206572"/>
    </source>
</evidence>
<sequence length="145" mass="15907">MEALDKAIVFTSSKFDCSSALPEEDNAGNQLYGRDLAAWLCERLNAKGLDAVFWDEDWGWLIQGTATPATSFEIGVYDFTGGSEDGAVGTPEWGLRLRASRRKKWFWRFQKTVKIPVPPAVEAAVLKALDAIGASPRPWMDGPAG</sequence>
<keyword evidence="2" id="KW-1185">Reference proteome</keyword>
<dbReference type="RefSeq" id="WP_258826397.1">
    <property type="nucleotide sequence ID" value="NZ_JANUHA010000002.1"/>
</dbReference>
<accession>A0ABT2AGI2</accession>